<accession>A0A1S3Q9W3</accession>
<dbReference type="PaxDb" id="8030-ENSSSAP00000030394"/>
<dbReference type="Gene3D" id="2.60.40.200">
    <property type="entry name" value="Superoxide dismutase, copper/zinc binding domain"/>
    <property type="match status" value="4"/>
</dbReference>
<feature type="domain" description="Superoxide dismutase copper/zinc binding" evidence="2">
    <location>
        <begin position="266"/>
        <end position="391"/>
    </location>
</feature>
<dbReference type="Proteomes" id="UP001652741">
    <property type="component" value="Chromosome ssa02"/>
</dbReference>
<name>A0A1S3Q9W3_SALSA</name>
<evidence type="ECO:0000313" key="4">
    <source>
        <dbReference type="RefSeq" id="XP_014036773.2"/>
    </source>
</evidence>
<feature type="domain" description="Superoxide dismutase copper/zinc binding" evidence="2">
    <location>
        <begin position="591"/>
        <end position="710"/>
    </location>
</feature>
<feature type="chain" id="PRO_5046489559" description="Superoxide dismutase copper/zinc binding domain-containing protein" evidence="1">
    <location>
        <begin position="19"/>
        <end position="989"/>
    </location>
</feature>
<dbReference type="PANTHER" id="PTHR20910">
    <property type="entry name" value="AGAP001623-PA"/>
    <property type="match status" value="1"/>
</dbReference>
<dbReference type="PANTHER" id="PTHR20910:SF1">
    <property type="entry name" value="SUPEROXIDE DISMUTASE COPPER_ZINC BINDING DOMAIN-CONTAINING PROTEIN"/>
    <property type="match status" value="1"/>
</dbReference>
<evidence type="ECO:0000259" key="2">
    <source>
        <dbReference type="Pfam" id="PF00080"/>
    </source>
</evidence>
<keyword evidence="1" id="KW-0732">Signal</keyword>
<feature type="signal peptide" evidence="1">
    <location>
        <begin position="1"/>
        <end position="18"/>
    </location>
</feature>
<gene>
    <name evidence="4" type="primary">LOC106590356</name>
</gene>
<dbReference type="GO" id="GO:0006801">
    <property type="term" value="P:superoxide metabolic process"/>
    <property type="evidence" value="ECO:0007669"/>
    <property type="project" value="InterPro"/>
</dbReference>
<dbReference type="KEGG" id="sasa:106590356"/>
<dbReference type="GO" id="GO:0046872">
    <property type="term" value="F:metal ion binding"/>
    <property type="evidence" value="ECO:0007669"/>
    <property type="project" value="InterPro"/>
</dbReference>
<dbReference type="InterPro" id="IPR036423">
    <property type="entry name" value="SOD-like_Cu/Zn_dom_sf"/>
</dbReference>
<dbReference type="InterPro" id="IPR001424">
    <property type="entry name" value="SOD_Cu_Zn_dom"/>
</dbReference>
<sequence>MCLVPVVMLLAFLGSSSCNQFQANLNMGGVTGWVRFDSTNQTATVNVTGTGTCDSSLNFSLSVFPVMFGHFAQPCLEANVGASIFTFTIDPFSSNTTVNMSSLFKQRSNLDDLSLTLETCNGTKACTVISGQTTVQTWQARFFSSVAGDIYIRQNVRQTHARVLTNLATIGQVGATATNITILTSQSSARDCKALLDSLEPSSLIQLGELKVGSPLTPVKSRLDLASFSSNTRFALLKLGSSSYMCTEIRTMDRKEVSALVNMREVKGYFLFRQDSPFEVTKLRVNLTNLGSRVGPYHIHHFPTPPMRSPPQTTCSNGNVGGHWNPFGMDTKDPTYPSGPGSTHDRYEVGDLSARHGSLEGKSVMDAVFTDFNLPLFGQNSIVGRSVVIHRPDGTRFLCAYIGYPGEVHVARATFRHPVVGMIQFVQLKSNPLSDVTVFMDLSYGRPSETATRNHHWHIHMYPISSETDADKGRCGTTGDHWNPFNVDTRDLSYALHCGPSSPFSCEVGDLSRKHSTLDLGTRVGRASAKHFFTDTTSWLSLPARSGSMIGRSVVIHSAEGAAPRIACANLTEVRMPAAVLGPWHGPGASRGQIRFSQAFPQGPTMMDVSLAGLSSRAGGYHVHMLPISATGEPCSDNNVMDHFNPFSWNVSASPAPGSGTVDEYETGDISGKFGMLTDQNQTQTRYLDGNIPMTGPNSIVGRSLVVHYTNGSRMRCADVLAENATDGHWVFAKAVFKSTVTGTVTLSQQTFLDGSYSDITLEVDVRSSQVLDVTEVSWIITGKGSEVNDNQCTSVGDTFNPFNMEAGNSTCSRDNTLSCEVGDLTNRQGTVSLTHRQLYTDTSIQLAGDYTVVHRSLVLRSGSDVFACAVILPESPWAEQTFPNVMSFSRYDFRNRVAEVLEVNMSRVTILPGSPLATVDGPCQKVSFLVSGEVSTDKMNSIKDSEKMGIFKQTEGCSRSSGQLLEPGRYLVMLTIAAAYFLHSLIQQ</sequence>
<dbReference type="SUPFAM" id="SSF49329">
    <property type="entry name" value="Cu,Zn superoxide dismutase-like"/>
    <property type="match status" value="4"/>
</dbReference>
<keyword evidence="3" id="KW-1185">Reference proteome</keyword>
<proteinExistence type="predicted"/>
<evidence type="ECO:0000313" key="3">
    <source>
        <dbReference type="Proteomes" id="UP001652741"/>
    </source>
</evidence>
<reference evidence="4" key="1">
    <citation type="submission" date="2025-08" db="UniProtKB">
        <authorList>
            <consortium name="RefSeq"/>
        </authorList>
    </citation>
    <scope>IDENTIFICATION</scope>
</reference>
<protein>
    <recommendedName>
        <fullName evidence="2">Superoxide dismutase copper/zinc binding domain-containing protein</fullName>
    </recommendedName>
</protein>
<dbReference type="InterPro" id="IPR053257">
    <property type="entry name" value="Cu-only_SOD"/>
</dbReference>
<dbReference type="GeneID" id="106590356"/>
<organism evidence="3 4">
    <name type="scientific">Salmo salar</name>
    <name type="common">Atlantic salmon</name>
    <dbReference type="NCBI Taxonomy" id="8030"/>
    <lineage>
        <taxon>Eukaryota</taxon>
        <taxon>Metazoa</taxon>
        <taxon>Chordata</taxon>
        <taxon>Craniata</taxon>
        <taxon>Vertebrata</taxon>
        <taxon>Euteleostomi</taxon>
        <taxon>Actinopterygii</taxon>
        <taxon>Neopterygii</taxon>
        <taxon>Teleostei</taxon>
        <taxon>Protacanthopterygii</taxon>
        <taxon>Salmoniformes</taxon>
        <taxon>Salmonidae</taxon>
        <taxon>Salmoninae</taxon>
        <taxon>Salmo</taxon>
    </lineage>
</organism>
<dbReference type="AlphaFoldDB" id="A0A1S3Q9W3"/>
<dbReference type="Pfam" id="PF00080">
    <property type="entry name" value="Sod_Cu"/>
    <property type="match status" value="2"/>
</dbReference>
<dbReference type="RefSeq" id="XP_014036773.2">
    <property type="nucleotide sequence ID" value="XM_014181298.2"/>
</dbReference>
<evidence type="ECO:0000256" key="1">
    <source>
        <dbReference type="SAM" id="SignalP"/>
    </source>
</evidence>